<keyword evidence="1" id="KW-1133">Transmembrane helix</keyword>
<keyword evidence="1" id="KW-0812">Transmembrane</keyword>
<name>A0ABY9R6L1_9BACT</name>
<dbReference type="EMBL" id="CP133659">
    <property type="protein sequence ID" value="WMW67069.1"/>
    <property type="molecule type" value="Genomic_DNA"/>
</dbReference>
<evidence type="ECO:0000256" key="1">
    <source>
        <dbReference type="SAM" id="Phobius"/>
    </source>
</evidence>
<proteinExistence type="predicted"/>
<dbReference type="Proteomes" id="UP001180616">
    <property type="component" value="Chromosome"/>
</dbReference>
<organism evidence="2 3">
    <name type="scientific">Nitratidesulfovibrio liaohensis</name>
    <dbReference type="NCBI Taxonomy" id="2604158"/>
    <lineage>
        <taxon>Bacteria</taxon>
        <taxon>Pseudomonadati</taxon>
        <taxon>Thermodesulfobacteriota</taxon>
        <taxon>Desulfovibrionia</taxon>
        <taxon>Desulfovibrionales</taxon>
        <taxon>Desulfovibrionaceae</taxon>
        <taxon>Nitratidesulfovibrio</taxon>
    </lineage>
</organism>
<evidence type="ECO:0000313" key="3">
    <source>
        <dbReference type="Proteomes" id="UP001180616"/>
    </source>
</evidence>
<reference evidence="2" key="1">
    <citation type="submission" date="2023-09" db="EMBL/GenBank/DDBJ databases">
        <authorList>
            <consortium name="CW5 consortium"/>
            <person name="Lu C.-W."/>
        </authorList>
    </citation>
    <scope>NUCLEOTIDE SEQUENCE</scope>
    <source>
        <strain evidence="2">KPS</strain>
    </source>
</reference>
<accession>A0ABY9R6L1</accession>
<feature type="transmembrane region" description="Helical" evidence="1">
    <location>
        <begin position="148"/>
        <end position="168"/>
    </location>
</feature>
<evidence type="ECO:0000313" key="2">
    <source>
        <dbReference type="EMBL" id="WMW67069.1"/>
    </source>
</evidence>
<dbReference type="RefSeq" id="WP_309542902.1">
    <property type="nucleotide sequence ID" value="NZ_CP133659.1"/>
</dbReference>
<sequence length="246" mass="26149">MLVWHLPPPGLAVVATGLSGLFVVTPLRRRLRPGMLRGHAWFVLAWVVLRFALACLGTAETPPVPVIGGEGDGGDAGINGLFNALRLAWPDGPLLAHAAREAALLGVRLALLIGIGLALALAASPRALGLALVWLLRPVLGARAWQPALGVALMVHFLPMAQGTFTQISRAADLRGPLPLRRRAVLLPAAVLRILGQRTWTQTVAVAARGLDRPEAWRPDFPFRPVRWALALLLVGLGVGMTFLPG</sequence>
<feature type="transmembrane region" description="Helical" evidence="1">
    <location>
        <begin position="109"/>
        <end position="136"/>
    </location>
</feature>
<feature type="transmembrane region" description="Helical" evidence="1">
    <location>
        <begin position="226"/>
        <end position="244"/>
    </location>
</feature>
<keyword evidence="3" id="KW-1185">Reference proteome</keyword>
<feature type="transmembrane region" description="Helical" evidence="1">
    <location>
        <begin position="6"/>
        <end position="27"/>
    </location>
</feature>
<keyword evidence="1" id="KW-0472">Membrane</keyword>
<protein>
    <submittedName>
        <fullName evidence="2">Cobalt transporter</fullName>
    </submittedName>
</protein>
<gene>
    <name evidence="2" type="ORF">KPS_001714</name>
</gene>